<name>E9FSG4_DAPPU</name>
<feature type="domain" description="Chitin-binding type-2" evidence="3">
    <location>
        <begin position="173"/>
        <end position="232"/>
    </location>
</feature>
<dbReference type="GO" id="GO:0008061">
    <property type="term" value="F:chitin binding"/>
    <property type="evidence" value="ECO:0007669"/>
    <property type="project" value="InterPro"/>
</dbReference>
<dbReference type="HOGENOM" id="CLU_840085_0_0_1"/>
<gene>
    <name evidence="4" type="ORF">DAPPUDRAFT_310106</name>
</gene>
<dbReference type="AlphaFoldDB" id="E9FSG4"/>
<feature type="signal peptide" evidence="2">
    <location>
        <begin position="1"/>
        <end position="21"/>
    </location>
</feature>
<dbReference type="OrthoDB" id="6364363at2759"/>
<dbReference type="GO" id="GO:0005576">
    <property type="term" value="C:extracellular region"/>
    <property type="evidence" value="ECO:0007669"/>
    <property type="project" value="InterPro"/>
</dbReference>
<feature type="region of interest" description="Disordered" evidence="1">
    <location>
        <begin position="30"/>
        <end position="102"/>
    </location>
</feature>
<dbReference type="InterPro" id="IPR002557">
    <property type="entry name" value="Chitin-bd_dom"/>
</dbReference>
<dbReference type="PANTHER" id="PTHR22933:SF42">
    <property type="entry name" value="FI18455P1-RELATED"/>
    <property type="match status" value="1"/>
</dbReference>
<dbReference type="KEGG" id="dpx:DAPPUDRAFT_310106"/>
<keyword evidence="2" id="KW-0732">Signal</keyword>
<reference evidence="4 5" key="1">
    <citation type="journal article" date="2011" name="Science">
        <title>The ecoresponsive genome of Daphnia pulex.</title>
        <authorList>
            <person name="Colbourne J.K."/>
            <person name="Pfrender M.E."/>
            <person name="Gilbert D."/>
            <person name="Thomas W.K."/>
            <person name="Tucker A."/>
            <person name="Oakley T.H."/>
            <person name="Tokishita S."/>
            <person name="Aerts A."/>
            <person name="Arnold G.J."/>
            <person name="Basu M.K."/>
            <person name="Bauer D.J."/>
            <person name="Caceres C.E."/>
            <person name="Carmel L."/>
            <person name="Casola C."/>
            <person name="Choi J.H."/>
            <person name="Detter J.C."/>
            <person name="Dong Q."/>
            <person name="Dusheyko S."/>
            <person name="Eads B.D."/>
            <person name="Frohlich T."/>
            <person name="Geiler-Samerotte K.A."/>
            <person name="Gerlach D."/>
            <person name="Hatcher P."/>
            <person name="Jogdeo S."/>
            <person name="Krijgsveld J."/>
            <person name="Kriventseva E.V."/>
            <person name="Kultz D."/>
            <person name="Laforsch C."/>
            <person name="Lindquist E."/>
            <person name="Lopez J."/>
            <person name="Manak J.R."/>
            <person name="Muller J."/>
            <person name="Pangilinan J."/>
            <person name="Patwardhan R.P."/>
            <person name="Pitluck S."/>
            <person name="Pritham E.J."/>
            <person name="Rechtsteiner A."/>
            <person name="Rho M."/>
            <person name="Rogozin I.B."/>
            <person name="Sakarya O."/>
            <person name="Salamov A."/>
            <person name="Schaack S."/>
            <person name="Shapiro H."/>
            <person name="Shiga Y."/>
            <person name="Skalitzky C."/>
            <person name="Smith Z."/>
            <person name="Souvorov A."/>
            <person name="Sung W."/>
            <person name="Tang Z."/>
            <person name="Tsuchiya D."/>
            <person name="Tu H."/>
            <person name="Vos H."/>
            <person name="Wang M."/>
            <person name="Wolf Y.I."/>
            <person name="Yamagata H."/>
            <person name="Yamada T."/>
            <person name="Ye Y."/>
            <person name="Shaw J.R."/>
            <person name="Andrews J."/>
            <person name="Crease T.J."/>
            <person name="Tang H."/>
            <person name="Lucas S.M."/>
            <person name="Robertson H.M."/>
            <person name="Bork P."/>
            <person name="Koonin E.V."/>
            <person name="Zdobnov E.M."/>
            <person name="Grigoriev I.V."/>
            <person name="Lynch M."/>
            <person name="Boore J.L."/>
        </authorList>
    </citation>
    <scope>NUCLEOTIDE SEQUENCE [LARGE SCALE GENOMIC DNA]</scope>
</reference>
<dbReference type="STRING" id="6669.E9FSG4"/>
<dbReference type="EMBL" id="GL732524">
    <property type="protein sequence ID" value="EFX89837.1"/>
    <property type="molecule type" value="Genomic_DNA"/>
</dbReference>
<organism evidence="4 5">
    <name type="scientific">Daphnia pulex</name>
    <name type="common">Water flea</name>
    <dbReference type="NCBI Taxonomy" id="6669"/>
    <lineage>
        <taxon>Eukaryota</taxon>
        <taxon>Metazoa</taxon>
        <taxon>Ecdysozoa</taxon>
        <taxon>Arthropoda</taxon>
        <taxon>Crustacea</taxon>
        <taxon>Branchiopoda</taxon>
        <taxon>Diplostraca</taxon>
        <taxon>Cladocera</taxon>
        <taxon>Anomopoda</taxon>
        <taxon>Daphniidae</taxon>
        <taxon>Daphnia</taxon>
    </lineage>
</organism>
<evidence type="ECO:0000313" key="5">
    <source>
        <dbReference type="Proteomes" id="UP000000305"/>
    </source>
</evidence>
<dbReference type="InterPro" id="IPR052976">
    <property type="entry name" value="Scoloptoxin-like"/>
</dbReference>
<evidence type="ECO:0000259" key="3">
    <source>
        <dbReference type="PROSITE" id="PS50940"/>
    </source>
</evidence>
<dbReference type="eggNOG" id="ENOG502RYKF">
    <property type="taxonomic scope" value="Eukaryota"/>
</dbReference>
<sequence>MKWIIASVFVLLVAAAFQAGAQRPERDISLHLGGGAGGHHHDDHHGHGVKQVGASASAVVETRKGYGKDIPQPPLAIDLKPLEKEEPVTKEKEQQPSQEYLPPVVEAVKEEEAPKGYPRENPPNPLKLDPQAATKVEVRVDSSTVAPMMMMGGEIPGNAGTDYPIFDSIPETKFNCNDQPTGGYYADVDEGRCQVFHVCHDGRKFSFLCPNGTIFDQKVFVCNWYFNVDCAASKDFYDLNAQIGVVPDKAAAEKSAAEPLAVAPSVVDTQQVDSPNQNYLPPTPAKETINKVEAPPASSYLPPNVAPNAVEALSNGIITADPPTQSYLPPQ</sequence>
<evidence type="ECO:0000313" key="4">
    <source>
        <dbReference type="EMBL" id="EFX89837.1"/>
    </source>
</evidence>
<dbReference type="Pfam" id="PF01607">
    <property type="entry name" value="CBM_14"/>
    <property type="match status" value="1"/>
</dbReference>
<dbReference type="InterPro" id="IPR036508">
    <property type="entry name" value="Chitin-bd_dom_sf"/>
</dbReference>
<keyword evidence="5" id="KW-1185">Reference proteome</keyword>
<feature type="chain" id="PRO_5003236739" description="Chitin-binding type-2 domain-containing protein" evidence="2">
    <location>
        <begin position="22"/>
        <end position="331"/>
    </location>
</feature>
<accession>E9FSG4</accession>
<dbReference type="Proteomes" id="UP000000305">
    <property type="component" value="Unassembled WGS sequence"/>
</dbReference>
<dbReference type="PROSITE" id="PS50940">
    <property type="entry name" value="CHIT_BIND_II"/>
    <property type="match status" value="1"/>
</dbReference>
<dbReference type="SUPFAM" id="SSF57625">
    <property type="entry name" value="Invertebrate chitin-binding proteins"/>
    <property type="match status" value="1"/>
</dbReference>
<protein>
    <recommendedName>
        <fullName evidence="3">Chitin-binding type-2 domain-containing protein</fullName>
    </recommendedName>
</protein>
<evidence type="ECO:0000256" key="1">
    <source>
        <dbReference type="SAM" id="MobiDB-lite"/>
    </source>
</evidence>
<feature type="compositionally biased region" description="Basic and acidic residues" evidence="1">
    <location>
        <begin position="80"/>
        <end position="94"/>
    </location>
</feature>
<dbReference type="SMART" id="SM00494">
    <property type="entry name" value="ChtBD2"/>
    <property type="match status" value="1"/>
</dbReference>
<evidence type="ECO:0000256" key="2">
    <source>
        <dbReference type="SAM" id="SignalP"/>
    </source>
</evidence>
<dbReference type="InParanoid" id="E9FSG4"/>
<proteinExistence type="predicted"/>
<dbReference type="Gene3D" id="2.170.140.10">
    <property type="entry name" value="Chitin binding domain"/>
    <property type="match status" value="1"/>
</dbReference>
<dbReference type="PANTHER" id="PTHR22933">
    <property type="entry name" value="FI18007P1-RELATED"/>
    <property type="match status" value="1"/>
</dbReference>